<sequence length="98" mass="10713">MVDEPTMSQQVEMASKQQQLRLIARKQQTPPEKRYPSVPTAPVTAQILPPSTTDEMIVIDSFNPAHLNFDPTILQQATAASQQIAQDCGFATDSAGFP</sequence>
<protein>
    <submittedName>
        <fullName evidence="3">Uncharacterized protein</fullName>
    </submittedName>
</protein>
<evidence type="ECO:0000256" key="1">
    <source>
        <dbReference type="SAM" id="MobiDB-lite"/>
    </source>
</evidence>
<evidence type="ECO:0000313" key="2">
    <source>
        <dbReference type="Proteomes" id="UP000887565"/>
    </source>
</evidence>
<organism evidence="2 3">
    <name type="scientific">Romanomermis culicivorax</name>
    <name type="common">Nematode worm</name>
    <dbReference type="NCBI Taxonomy" id="13658"/>
    <lineage>
        <taxon>Eukaryota</taxon>
        <taxon>Metazoa</taxon>
        <taxon>Ecdysozoa</taxon>
        <taxon>Nematoda</taxon>
        <taxon>Enoplea</taxon>
        <taxon>Dorylaimia</taxon>
        <taxon>Mermithida</taxon>
        <taxon>Mermithoidea</taxon>
        <taxon>Mermithidae</taxon>
        <taxon>Romanomermis</taxon>
    </lineage>
</organism>
<evidence type="ECO:0000313" key="3">
    <source>
        <dbReference type="WBParaSite" id="nRc.2.0.1.t25255-RA"/>
    </source>
</evidence>
<accession>A0A915JFE7</accession>
<proteinExistence type="predicted"/>
<reference evidence="3" key="1">
    <citation type="submission" date="2022-11" db="UniProtKB">
        <authorList>
            <consortium name="WormBaseParasite"/>
        </authorList>
    </citation>
    <scope>IDENTIFICATION</scope>
</reference>
<feature type="region of interest" description="Disordered" evidence="1">
    <location>
        <begin position="27"/>
        <end position="46"/>
    </location>
</feature>
<dbReference type="WBParaSite" id="nRc.2.0.1.t25255-RA">
    <property type="protein sequence ID" value="nRc.2.0.1.t25255-RA"/>
    <property type="gene ID" value="nRc.2.0.1.g25255"/>
</dbReference>
<dbReference type="AlphaFoldDB" id="A0A915JFE7"/>
<dbReference type="Proteomes" id="UP000887565">
    <property type="component" value="Unplaced"/>
</dbReference>
<name>A0A915JFE7_ROMCU</name>
<keyword evidence="2" id="KW-1185">Reference proteome</keyword>